<feature type="transmembrane region" description="Helical" evidence="9">
    <location>
        <begin position="211"/>
        <end position="232"/>
    </location>
</feature>
<dbReference type="GO" id="GO:0016020">
    <property type="term" value="C:membrane"/>
    <property type="evidence" value="ECO:0007669"/>
    <property type="project" value="UniProtKB-SubCell"/>
</dbReference>
<evidence type="ECO:0000256" key="4">
    <source>
        <dbReference type="ARBA" id="ARBA00022737"/>
    </source>
</evidence>
<dbReference type="InterPro" id="IPR006603">
    <property type="entry name" value="PQ-loop_rpt"/>
</dbReference>
<reference evidence="11" key="1">
    <citation type="submission" date="2017-01" db="EMBL/GenBank/DDBJ databases">
        <authorList>
            <person name="Wang Y."/>
            <person name="White M."/>
            <person name="Kvist S."/>
            <person name="Moncalvo J.-M."/>
        </authorList>
    </citation>
    <scope>NUCLEOTIDE SEQUENCE [LARGE SCALE GENOMIC DNA]</scope>
    <source>
        <strain evidence="11">ID-206-W2</strain>
    </source>
</reference>
<evidence type="ECO:0000256" key="3">
    <source>
        <dbReference type="ARBA" id="ARBA00022692"/>
    </source>
</evidence>
<accession>A0A1R1Y482</accession>
<feature type="transmembrane region" description="Helical" evidence="9">
    <location>
        <begin position="125"/>
        <end position="142"/>
    </location>
</feature>
<evidence type="ECO:0000256" key="5">
    <source>
        <dbReference type="ARBA" id="ARBA00022989"/>
    </source>
</evidence>
<evidence type="ECO:0000313" key="11">
    <source>
        <dbReference type="Proteomes" id="UP000187429"/>
    </source>
</evidence>
<keyword evidence="6 8" id="KW-0472">Membrane</keyword>
<dbReference type="SMART" id="SM00679">
    <property type="entry name" value="CTNS"/>
    <property type="match status" value="2"/>
</dbReference>
<keyword evidence="11" id="KW-1185">Reference proteome</keyword>
<keyword evidence="3 8" id="KW-0812">Transmembrane</keyword>
<keyword evidence="5 8" id="KW-1133">Transmembrane helix</keyword>
<dbReference type="InterPro" id="IPR016817">
    <property type="entry name" value="MannP-dilichol_defect-1"/>
</dbReference>
<proteinExistence type="inferred from homology"/>
<keyword evidence="2" id="KW-0813">Transport</keyword>
<sequence>MNFFYSLIRTPLALLIGEKCTVTLLDNFDIFDKDCLKHAVIKGLGFGLVLGGSIVKVPQIQKVVSQKSIYGLSQTSLFLECLSNIVATSYNFRSSNPFSSYGEALFIGFQNLVLIALCKHYSKKSYFAIVFALLALWFMLISNYITSIMFLQACQLFSVPLMVFGRISQIVTNNSNKSTGQLAAFTIFANFIGTFARVITTLAEIKDLQLILTSIINATVNGVLAYQMIIYWKQSGYKSNKNHYEFGSKTSFFSK</sequence>
<dbReference type="PANTHER" id="PTHR12226">
    <property type="entry name" value="MANNOSE-P-DOLICHOL UTILIZATION DEFECT 1 LEC35 -RELATED"/>
    <property type="match status" value="1"/>
</dbReference>
<dbReference type="Proteomes" id="UP000187429">
    <property type="component" value="Unassembled WGS sequence"/>
</dbReference>
<dbReference type="AlphaFoldDB" id="A0A1R1Y482"/>
<dbReference type="PIRSF" id="PIRSF023381">
    <property type="entry name" value="MannP-dilichol_defect-1p"/>
    <property type="match status" value="1"/>
</dbReference>
<evidence type="ECO:0000256" key="8">
    <source>
        <dbReference type="PIRNR" id="PIRNR023381"/>
    </source>
</evidence>
<dbReference type="PANTHER" id="PTHR12226:SF2">
    <property type="entry name" value="MANNOSE-P-DOLICHOL UTILIZATION DEFECT 1 PROTEIN"/>
    <property type="match status" value="1"/>
</dbReference>
<dbReference type="OrthoDB" id="271506at2759"/>
<dbReference type="EMBL" id="LSSM01002415">
    <property type="protein sequence ID" value="OMJ21787.1"/>
    <property type="molecule type" value="Genomic_DNA"/>
</dbReference>
<gene>
    <name evidence="10" type="ORF">AYI69_g5676</name>
</gene>
<feature type="transmembrane region" description="Helical" evidence="9">
    <location>
        <begin position="179"/>
        <end position="199"/>
    </location>
</feature>
<evidence type="ECO:0000313" key="10">
    <source>
        <dbReference type="EMBL" id="OMJ21787.1"/>
    </source>
</evidence>
<protein>
    <recommendedName>
        <fullName evidence="8">Mannose-P-dolichol utilization defect 1 protein homolog</fullName>
    </recommendedName>
</protein>
<comment type="similarity">
    <text evidence="7 8">Belongs to the MPDU1 (TC 2.A.43.3) family.</text>
</comment>
<comment type="caution">
    <text evidence="10">The sequence shown here is derived from an EMBL/GenBank/DDBJ whole genome shotgun (WGS) entry which is preliminary data.</text>
</comment>
<evidence type="ECO:0000256" key="9">
    <source>
        <dbReference type="SAM" id="Phobius"/>
    </source>
</evidence>
<comment type="subcellular location">
    <subcellularLocation>
        <location evidence="1 8">Membrane</location>
        <topology evidence="1 8">Multi-pass membrane protein</topology>
    </subcellularLocation>
</comment>
<dbReference type="Pfam" id="PF04193">
    <property type="entry name" value="PQ-loop"/>
    <property type="match status" value="2"/>
</dbReference>
<organism evidence="10 11">
    <name type="scientific">Smittium culicis</name>
    <dbReference type="NCBI Taxonomy" id="133412"/>
    <lineage>
        <taxon>Eukaryota</taxon>
        <taxon>Fungi</taxon>
        <taxon>Fungi incertae sedis</taxon>
        <taxon>Zoopagomycota</taxon>
        <taxon>Kickxellomycotina</taxon>
        <taxon>Harpellomycetes</taxon>
        <taxon>Harpellales</taxon>
        <taxon>Legeriomycetaceae</taxon>
        <taxon>Smittium</taxon>
    </lineage>
</organism>
<evidence type="ECO:0000256" key="6">
    <source>
        <dbReference type="ARBA" id="ARBA00023136"/>
    </source>
</evidence>
<evidence type="ECO:0000256" key="7">
    <source>
        <dbReference type="ARBA" id="ARBA00038475"/>
    </source>
</evidence>
<keyword evidence="4" id="KW-0677">Repeat</keyword>
<evidence type="ECO:0000256" key="1">
    <source>
        <dbReference type="ARBA" id="ARBA00004141"/>
    </source>
</evidence>
<dbReference type="Gene3D" id="1.20.1280.290">
    <property type="match status" value="2"/>
</dbReference>
<name>A0A1R1Y482_9FUNG</name>
<evidence type="ECO:0000256" key="2">
    <source>
        <dbReference type="ARBA" id="ARBA00022448"/>
    </source>
</evidence>